<proteinExistence type="predicted"/>
<reference evidence="3" key="1">
    <citation type="submission" date="2022-10" db="EMBL/GenBank/DDBJ databases">
        <title>The complete genomes of actinobacterial strains from the NBC collection.</title>
        <authorList>
            <person name="Joergensen T.S."/>
            <person name="Alvarez Arevalo M."/>
            <person name="Sterndorff E.B."/>
            <person name="Faurdal D."/>
            <person name="Vuksanovic O."/>
            <person name="Mourched A.-S."/>
            <person name="Charusanti P."/>
            <person name="Shaw S."/>
            <person name="Blin K."/>
            <person name="Weber T."/>
        </authorList>
    </citation>
    <scope>NUCLEOTIDE SEQUENCE</scope>
    <source>
        <strain evidence="3">NBC_00254</strain>
    </source>
</reference>
<name>A0ABZ1SH56_9ACTN</name>
<evidence type="ECO:0000256" key="1">
    <source>
        <dbReference type="SAM" id="MobiDB-lite"/>
    </source>
</evidence>
<evidence type="ECO:0000259" key="2">
    <source>
        <dbReference type="Pfam" id="PF11706"/>
    </source>
</evidence>
<feature type="domain" description="Zinc finger CGNR" evidence="2">
    <location>
        <begin position="150"/>
        <end position="190"/>
    </location>
</feature>
<dbReference type="InterPro" id="IPR021005">
    <property type="entry name" value="Znf_CGNR"/>
</dbReference>
<dbReference type="InterPro" id="IPR010852">
    <property type="entry name" value="ABATE"/>
</dbReference>
<protein>
    <submittedName>
        <fullName evidence="3">CGNR zinc finger domain-containing protein</fullName>
    </submittedName>
</protein>
<dbReference type="Proteomes" id="UP001432011">
    <property type="component" value="Chromosome"/>
</dbReference>
<dbReference type="EMBL" id="CP108085">
    <property type="protein sequence ID" value="WUP72325.1"/>
    <property type="molecule type" value="Genomic_DNA"/>
</dbReference>
<dbReference type="InterPro" id="IPR023286">
    <property type="entry name" value="ABATE_dom_sf"/>
</dbReference>
<accession>A0ABZ1SH56</accession>
<evidence type="ECO:0000313" key="4">
    <source>
        <dbReference type="Proteomes" id="UP001432011"/>
    </source>
</evidence>
<dbReference type="RefSeq" id="WP_147944875.1">
    <property type="nucleotide sequence ID" value="NZ_CP108085.1"/>
</dbReference>
<organism evidence="3 4">
    <name type="scientific">Microbispora hainanensis</name>
    <dbReference type="NCBI Taxonomy" id="568844"/>
    <lineage>
        <taxon>Bacteria</taxon>
        <taxon>Bacillati</taxon>
        <taxon>Actinomycetota</taxon>
        <taxon>Actinomycetes</taxon>
        <taxon>Streptosporangiales</taxon>
        <taxon>Streptosporangiaceae</taxon>
        <taxon>Microbispora</taxon>
    </lineage>
</organism>
<dbReference type="SUPFAM" id="SSF160904">
    <property type="entry name" value="Jann2411-like"/>
    <property type="match status" value="1"/>
</dbReference>
<feature type="compositionally biased region" description="Acidic residues" evidence="1">
    <location>
        <begin position="205"/>
        <end position="218"/>
    </location>
</feature>
<evidence type="ECO:0000313" key="3">
    <source>
        <dbReference type="EMBL" id="WUP72325.1"/>
    </source>
</evidence>
<dbReference type="Gene3D" id="1.10.3300.10">
    <property type="entry name" value="Jann2411-like domain"/>
    <property type="match status" value="1"/>
</dbReference>
<sequence length="229" mass="24347">MTDLVPFTGEPLALDLVNTRPRTPDGQADLIATAEGLRAWLSLQADRLAGALPEDGQARLTGDDLALVHEVREHAAAAIDQVRRGLRPPEGALRGLNRAQRAAPAVRELAWDGAAVTAVPHREGPWGARLAAVLAEAVADLLTDPAVTTVRKCEADDCVMLFLPAHPRRRWCSAARCGNRARVARHYRRRRGLDPGSQGPGPEGEGPEGEGPEGEGSEGAELAGGRDRP</sequence>
<dbReference type="PANTHER" id="PTHR35525:SF3">
    <property type="entry name" value="BLL6575 PROTEIN"/>
    <property type="match status" value="1"/>
</dbReference>
<dbReference type="Pfam" id="PF07336">
    <property type="entry name" value="ABATE"/>
    <property type="match status" value="1"/>
</dbReference>
<feature type="region of interest" description="Disordered" evidence="1">
    <location>
        <begin position="188"/>
        <end position="229"/>
    </location>
</feature>
<keyword evidence="4" id="KW-1185">Reference proteome</keyword>
<dbReference type="Pfam" id="PF11706">
    <property type="entry name" value="zf-CGNR"/>
    <property type="match status" value="1"/>
</dbReference>
<dbReference type="PANTHER" id="PTHR35525">
    <property type="entry name" value="BLL6575 PROTEIN"/>
    <property type="match status" value="1"/>
</dbReference>
<gene>
    <name evidence="3" type="ORF">OG913_23135</name>
</gene>